<accession>A0A182STB9</accession>
<keyword evidence="1" id="KW-0833">Ubl conjugation pathway</keyword>
<dbReference type="SMART" id="SM00367">
    <property type="entry name" value="LRR_CC"/>
    <property type="match status" value="4"/>
</dbReference>
<evidence type="ECO:0000313" key="4">
    <source>
        <dbReference type="Proteomes" id="UP000075901"/>
    </source>
</evidence>
<dbReference type="Pfam" id="PF12937">
    <property type="entry name" value="F-box-like"/>
    <property type="match status" value="1"/>
</dbReference>
<keyword evidence="4" id="KW-1185">Reference proteome</keyword>
<evidence type="ECO:0000313" key="3">
    <source>
        <dbReference type="EnsemblMetazoa" id="AMAM012986-PA"/>
    </source>
</evidence>
<dbReference type="SUPFAM" id="SSF81383">
    <property type="entry name" value="F-box domain"/>
    <property type="match status" value="1"/>
</dbReference>
<dbReference type="InterPro" id="IPR036047">
    <property type="entry name" value="F-box-like_dom_sf"/>
</dbReference>
<dbReference type="GO" id="GO:0019005">
    <property type="term" value="C:SCF ubiquitin ligase complex"/>
    <property type="evidence" value="ECO:0007669"/>
    <property type="project" value="TreeGrafter"/>
</dbReference>
<feature type="domain" description="F-box" evidence="2">
    <location>
        <begin position="233"/>
        <end position="279"/>
    </location>
</feature>
<dbReference type="InterPro" id="IPR006553">
    <property type="entry name" value="Leu-rich_rpt_Cys-con_subtyp"/>
</dbReference>
<dbReference type="Proteomes" id="UP000075901">
    <property type="component" value="Unassembled WGS sequence"/>
</dbReference>
<dbReference type="InterPro" id="IPR032675">
    <property type="entry name" value="LRR_dom_sf"/>
</dbReference>
<dbReference type="SUPFAM" id="SSF52047">
    <property type="entry name" value="RNI-like"/>
    <property type="match status" value="1"/>
</dbReference>
<evidence type="ECO:0000256" key="1">
    <source>
        <dbReference type="ARBA" id="ARBA00022786"/>
    </source>
</evidence>
<dbReference type="EnsemblMetazoa" id="AMAM012986-RA">
    <property type="protein sequence ID" value="AMAM012986-PA"/>
    <property type="gene ID" value="AMAM012986"/>
</dbReference>
<dbReference type="Gene3D" id="1.20.1280.50">
    <property type="match status" value="1"/>
</dbReference>
<dbReference type="InterPro" id="IPR001810">
    <property type="entry name" value="F-box_dom"/>
</dbReference>
<dbReference type="VEuPathDB" id="VectorBase:AMAM012986"/>
<name>A0A182STB9_9DIPT</name>
<dbReference type="PANTHER" id="PTHR13318">
    <property type="entry name" value="PARTNER OF PAIRED, ISOFORM B-RELATED"/>
    <property type="match status" value="1"/>
</dbReference>
<sequence>MCSAFAWKKRHSKDIDPASLYLMSEIQQYVATVIYASSEYGPSSSISYNAINIIGRPNNFPVHGDHSDSYLLPSYGNWKLLAPSFTSEFGLTNVPAVDNPPVDDFIVVRFEGTVCPTGVEVYETLSPGAIYRIWAYTEHSTWVLLWDKRFDRLLDDVRNHRGGKTRVFLPEMRRMEHRTCVLRFEFCTRDLTYISGIDGIMLKSLLNETPNFRRRETFVRETIDEIELEWPEERSITDLPYEMIFKICSYLDLKSLRNLEKASPTFHSVVRDPRLYREVNMRPYWMDIDAHLLAWLEARCAHIRKLDLSWCGLFGAITARDLQRLVPQHGHSLTHLRLNSVPFCDGTDFVLSSCPNVTELCLQNMDLYDQVLMDSKLTKLTRLDVSGGSMSDKTLENILKLNPFLQHLNLSCFNNMQFKIADTIGRYNRDLISLNLFKTRALSADDLRPLANCTKLQELNLGYANHDEVQEGDLSRLAEACACLRKLVLAGFRDVHNNDLLTIAQHCSALEYLDLMGCITVTGESVNAIFIGCSALRFLEIHHCNGITYDWVPEWGNRYPDVDIKFEEY</sequence>
<dbReference type="Gene3D" id="3.80.10.10">
    <property type="entry name" value="Ribonuclease Inhibitor"/>
    <property type="match status" value="3"/>
</dbReference>
<dbReference type="PROSITE" id="PS50181">
    <property type="entry name" value="FBOX"/>
    <property type="match status" value="1"/>
</dbReference>
<dbReference type="SMART" id="SM00256">
    <property type="entry name" value="FBOX"/>
    <property type="match status" value="1"/>
</dbReference>
<dbReference type="AlphaFoldDB" id="A0A182STB9"/>
<organism evidence="3 4">
    <name type="scientific">Anopheles maculatus</name>
    <dbReference type="NCBI Taxonomy" id="74869"/>
    <lineage>
        <taxon>Eukaryota</taxon>
        <taxon>Metazoa</taxon>
        <taxon>Ecdysozoa</taxon>
        <taxon>Arthropoda</taxon>
        <taxon>Hexapoda</taxon>
        <taxon>Insecta</taxon>
        <taxon>Pterygota</taxon>
        <taxon>Neoptera</taxon>
        <taxon>Endopterygota</taxon>
        <taxon>Diptera</taxon>
        <taxon>Nematocera</taxon>
        <taxon>Culicoidea</taxon>
        <taxon>Culicidae</taxon>
        <taxon>Anophelinae</taxon>
        <taxon>Anopheles</taxon>
        <taxon>Anopheles maculatus group</taxon>
    </lineage>
</organism>
<protein>
    <recommendedName>
        <fullName evidence="2">F-box domain-containing protein</fullName>
    </recommendedName>
</protein>
<dbReference type="GO" id="GO:0031146">
    <property type="term" value="P:SCF-dependent proteasomal ubiquitin-dependent protein catabolic process"/>
    <property type="evidence" value="ECO:0007669"/>
    <property type="project" value="TreeGrafter"/>
</dbReference>
<reference evidence="4" key="1">
    <citation type="submission" date="2013-09" db="EMBL/GenBank/DDBJ databases">
        <title>The Genome Sequence of Anopheles maculatus species B.</title>
        <authorList>
            <consortium name="The Broad Institute Genomics Platform"/>
            <person name="Neafsey D.E."/>
            <person name="Besansky N."/>
            <person name="Howell P."/>
            <person name="Walton C."/>
            <person name="Young S.K."/>
            <person name="Zeng Q."/>
            <person name="Gargeya S."/>
            <person name="Fitzgerald M."/>
            <person name="Haas B."/>
            <person name="Abouelleil A."/>
            <person name="Allen A.W."/>
            <person name="Alvarado L."/>
            <person name="Arachchi H.M."/>
            <person name="Berlin A.M."/>
            <person name="Chapman S.B."/>
            <person name="Gainer-Dewar J."/>
            <person name="Goldberg J."/>
            <person name="Griggs A."/>
            <person name="Gujja S."/>
            <person name="Hansen M."/>
            <person name="Howarth C."/>
            <person name="Imamovic A."/>
            <person name="Ireland A."/>
            <person name="Larimer J."/>
            <person name="McCowan C."/>
            <person name="Murphy C."/>
            <person name="Pearson M."/>
            <person name="Poon T.W."/>
            <person name="Priest M."/>
            <person name="Roberts A."/>
            <person name="Saif S."/>
            <person name="Shea T."/>
            <person name="Sisk P."/>
            <person name="Sykes S."/>
            <person name="Wortman J."/>
            <person name="Nusbaum C."/>
            <person name="Birren B."/>
        </authorList>
    </citation>
    <scope>NUCLEOTIDE SEQUENCE [LARGE SCALE GENOMIC DNA]</scope>
    <source>
        <strain evidence="4">maculatus3</strain>
    </source>
</reference>
<proteinExistence type="predicted"/>
<dbReference type="PANTHER" id="PTHR13318:SF190">
    <property type="entry name" value="PARTNER OF PAIRED, ISOFORM B"/>
    <property type="match status" value="1"/>
</dbReference>
<reference evidence="3" key="2">
    <citation type="submission" date="2020-05" db="UniProtKB">
        <authorList>
            <consortium name="EnsemblMetazoa"/>
        </authorList>
    </citation>
    <scope>IDENTIFICATION</scope>
    <source>
        <strain evidence="3">maculatus3</strain>
    </source>
</reference>
<evidence type="ECO:0000259" key="2">
    <source>
        <dbReference type="PROSITE" id="PS50181"/>
    </source>
</evidence>